<keyword evidence="3 5" id="KW-1133">Transmembrane helix</keyword>
<keyword evidence="2 5" id="KW-0812">Transmembrane</keyword>
<comment type="subcellular location">
    <subcellularLocation>
        <location evidence="1">Membrane</location>
        <topology evidence="1">Multi-pass membrane protein</topology>
    </subcellularLocation>
</comment>
<keyword evidence="7" id="KW-1185">Reference proteome</keyword>
<dbReference type="AlphaFoldDB" id="A0A0A0BQE8"/>
<evidence type="ECO:0008006" key="8">
    <source>
        <dbReference type="Google" id="ProtNLM"/>
    </source>
</evidence>
<organism evidence="6 7">
    <name type="scientific">Cellulomonas carbonis T26</name>
    <dbReference type="NCBI Taxonomy" id="947969"/>
    <lineage>
        <taxon>Bacteria</taxon>
        <taxon>Bacillati</taxon>
        <taxon>Actinomycetota</taxon>
        <taxon>Actinomycetes</taxon>
        <taxon>Micrococcales</taxon>
        <taxon>Cellulomonadaceae</taxon>
        <taxon>Cellulomonas</taxon>
    </lineage>
</organism>
<feature type="transmembrane region" description="Helical" evidence="5">
    <location>
        <begin position="52"/>
        <end position="74"/>
    </location>
</feature>
<reference evidence="6 7" key="2">
    <citation type="journal article" date="2015" name="Stand. Genomic Sci.">
        <title>Draft genome sequence of Cellulomonas carbonis T26(T) and comparative analysis of six Cellulomonas genomes.</title>
        <authorList>
            <person name="Zhuang W."/>
            <person name="Zhang S."/>
            <person name="Xia X."/>
            <person name="Wang G."/>
        </authorList>
    </citation>
    <scope>NUCLEOTIDE SEQUENCE [LARGE SCALE GENOMIC DNA]</scope>
    <source>
        <strain evidence="6 7">T26</strain>
    </source>
</reference>
<evidence type="ECO:0000256" key="5">
    <source>
        <dbReference type="SAM" id="Phobius"/>
    </source>
</evidence>
<name>A0A0A0BQE8_9CELL</name>
<protein>
    <recommendedName>
        <fullName evidence="8">Voltage-gated potassium channel</fullName>
    </recommendedName>
</protein>
<dbReference type="Proteomes" id="UP000029839">
    <property type="component" value="Unassembled WGS sequence"/>
</dbReference>
<feature type="transmembrane region" description="Helical" evidence="5">
    <location>
        <begin position="136"/>
        <end position="157"/>
    </location>
</feature>
<dbReference type="EMBL" id="AXCY01000042">
    <property type="protein sequence ID" value="KGM10693.1"/>
    <property type="molecule type" value="Genomic_DNA"/>
</dbReference>
<evidence type="ECO:0000256" key="1">
    <source>
        <dbReference type="ARBA" id="ARBA00004141"/>
    </source>
</evidence>
<evidence type="ECO:0000313" key="7">
    <source>
        <dbReference type="Proteomes" id="UP000029839"/>
    </source>
</evidence>
<dbReference type="Gene3D" id="1.20.120.350">
    <property type="entry name" value="Voltage-gated potassium channels. Chain C"/>
    <property type="match status" value="1"/>
</dbReference>
<evidence type="ECO:0000313" key="6">
    <source>
        <dbReference type="EMBL" id="KGM10693.1"/>
    </source>
</evidence>
<feature type="transmembrane region" description="Helical" evidence="5">
    <location>
        <begin position="20"/>
        <end position="40"/>
    </location>
</feature>
<reference evidence="6 7" key="1">
    <citation type="submission" date="2013-08" db="EMBL/GenBank/DDBJ databases">
        <title>Genome sequencing of Cellulomonas carbonis T26.</title>
        <authorList>
            <person name="Chen F."/>
            <person name="Li Y."/>
            <person name="Wang G."/>
        </authorList>
    </citation>
    <scope>NUCLEOTIDE SEQUENCE [LARGE SCALE GENOMIC DNA]</scope>
    <source>
        <strain evidence="6 7">T26</strain>
    </source>
</reference>
<evidence type="ECO:0000256" key="4">
    <source>
        <dbReference type="ARBA" id="ARBA00023136"/>
    </source>
</evidence>
<dbReference type="RefSeq" id="WP_052426202.1">
    <property type="nucleotide sequence ID" value="NZ_AXCY01000042.1"/>
</dbReference>
<feature type="transmembrane region" description="Helical" evidence="5">
    <location>
        <begin position="194"/>
        <end position="214"/>
    </location>
</feature>
<dbReference type="GO" id="GO:0016020">
    <property type="term" value="C:membrane"/>
    <property type="evidence" value="ECO:0007669"/>
    <property type="project" value="UniProtKB-SubCell"/>
</dbReference>
<keyword evidence="4 5" id="KW-0472">Membrane</keyword>
<dbReference type="InterPro" id="IPR027359">
    <property type="entry name" value="Volt_channel_dom_sf"/>
</dbReference>
<proteinExistence type="predicted"/>
<accession>A0A0A0BQE8</accession>
<evidence type="ECO:0000256" key="2">
    <source>
        <dbReference type="ARBA" id="ARBA00022692"/>
    </source>
</evidence>
<dbReference type="OrthoDB" id="3431667at2"/>
<gene>
    <name evidence="6" type="ORF">N868_14125</name>
</gene>
<evidence type="ECO:0000256" key="3">
    <source>
        <dbReference type="ARBA" id="ARBA00022989"/>
    </source>
</evidence>
<dbReference type="SUPFAM" id="SSF81324">
    <property type="entry name" value="Voltage-gated potassium channels"/>
    <property type="match status" value="1"/>
</dbReference>
<comment type="caution">
    <text evidence="6">The sequence shown here is derived from an EMBL/GenBank/DDBJ whole genome shotgun (WGS) entry which is preliminary data.</text>
</comment>
<sequence>MDPATQQPPSRHGVTAAEALAARLDTPMGALGVVFLFVVLGQNLARGGLATALGVVGWVLWGVFVAELALRAYVARDQRTFWRRNWWQVVFLAVPFLRVVRAASAVRLLRVARVGGVVSSAVRGSRSAGRLLSGRVGWLAVVTGVVVLASSQVLYILGAYASYAEALHASALATITGEPLSAPGAAARWLEVALAAYSVAVFATLAGALGAYFLRRGDEATPAPREV</sequence>